<evidence type="ECO:0000313" key="3">
    <source>
        <dbReference type="EMBL" id="NEK59749.1"/>
    </source>
</evidence>
<accession>A0A7K3W4D3</accession>
<feature type="signal peptide" evidence="2">
    <location>
        <begin position="1"/>
        <end position="24"/>
    </location>
</feature>
<evidence type="ECO:0000256" key="2">
    <source>
        <dbReference type="SAM" id="SignalP"/>
    </source>
</evidence>
<dbReference type="RefSeq" id="WP_163483121.1">
    <property type="nucleotide sequence ID" value="NZ_JAAGWF010000020.1"/>
</dbReference>
<keyword evidence="4" id="KW-1185">Reference proteome</keyword>
<dbReference type="Proteomes" id="UP000470246">
    <property type="component" value="Unassembled WGS sequence"/>
</dbReference>
<dbReference type="EMBL" id="JAAGWF010000020">
    <property type="protein sequence ID" value="NEK59749.1"/>
    <property type="molecule type" value="Genomic_DNA"/>
</dbReference>
<feature type="region of interest" description="Disordered" evidence="1">
    <location>
        <begin position="193"/>
        <end position="219"/>
    </location>
</feature>
<evidence type="ECO:0000256" key="1">
    <source>
        <dbReference type="SAM" id="MobiDB-lite"/>
    </source>
</evidence>
<reference evidence="3 4" key="1">
    <citation type="submission" date="2020-02" db="EMBL/GenBank/DDBJ databases">
        <title>Geodermatophilus sabuli CPCC 205279 I12A-02694.</title>
        <authorList>
            <person name="Jiang Z."/>
        </authorList>
    </citation>
    <scope>NUCLEOTIDE SEQUENCE [LARGE SCALE GENOMIC DNA]</scope>
    <source>
        <strain evidence="3 4">I12A-02694</strain>
    </source>
</reference>
<feature type="chain" id="PRO_5029914139" evidence="2">
    <location>
        <begin position="25"/>
        <end position="219"/>
    </location>
</feature>
<evidence type="ECO:0000313" key="4">
    <source>
        <dbReference type="Proteomes" id="UP000470246"/>
    </source>
</evidence>
<organism evidence="3 4">
    <name type="scientific">Geodermatophilus sabuli</name>
    <dbReference type="NCBI Taxonomy" id="1564158"/>
    <lineage>
        <taxon>Bacteria</taxon>
        <taxon>Bacillati</taxon>
        <taxon>Actinomycetota</taxon>
        <taxon>Actinomycetes</taxon>
        <taxon>Geodermatophilales</taxon>
        <taxon>Geodermatophilaceae</taxon>
        <taxon>Geodermatophilus</taxon>
    </lineage>
</organism>
<sequence>MRRSFTVSAVAATIIGLGTTPALAHDGNGDEDRHGRGGFVPVEEIVPDYYAPVTFDACGDTITMETGDVRQVVARQTVSADSVFTEFRGGWTVDLVRHSDHARIDELDISGAGSDETRPDGISIYLEGPSILFPMDDLQRQAMRDAGIETDLAYYERGVVEIEVALDAAGVPVSEEWTRVDARIRDLCTQFDRDDDHRDDRHHRDHARTHHEGKTHHRG</sequence>
<proteinExistence type="predicted"/>
<gene>
    <name evidence="3" type="ORF">GCU56_17990</name>
</gene>
<dbReference type="AlphaFoldDB" id="A0A7K3W4D3"/>
<protein>
    <submittedName>
        <fullName evidence="3">Uncharacterized protein</fullName>
    </submittedName>
</protein>
<feature type="compositionally biased region" description="Basic residues" evidence="1">
    <location>
        <begin position="200"/>
        <end position="219"/>
    </location>
</feature>
<name>A0A7K3W4D3_9ACTN</name>
<keyword evidence="2" id="KW-0732">Signal</keyword>
<comment type="caution">
    <text evidence="3">The sequence shown here is derived from an EMBL/GenBank/DDBJ whole genome shotgun (WGS) entry which is preliminary data.</text>
</comment>